<comment type="caution">
    <text evidence="1">The sequence shown here is derived from an EMBL/GenBank/DDBJ whole genome shotgun (WGS) entry which is preliminary data.</text>
</comment>
<proteinExistence type="predicted"/>
<reference evidence="1 2" key="1">
    <citation type="submission" date="2021-06" db="EMBL/GenBank/DDBJ databases">
        <title>Caerostris extrusa draft genome.</title>
        <authorList>
            <person name="Kono N."/>
            <person name="Arakawa K."/>
        </authorList>
    </citation>
    <scope>NUCLEOTIDE SEQUENCE [LARGE SCALE GENOMIC DNA]</scope>
</reference>
<dbReference type="AlphaFoldDB" id="A0AAV4RCQ1"/>
<accession>A0AAV4RCQ1</accession>
<evidence type="ECO:0000313" key="2">
    <source>
        <dbReference type="Proteomes" id="UP001054945"/>
    </source>
</evidence>
<protein>
    <submittedName>
        <fullName evidence="1">Sedoheptulokinase</fullName>
    </submittedName>
</protein>
<name>A0AAV4RCQ1_CAEEX</name>
<dbReference type="EMBL" id="BPLR01007677">
    <property type="protein sequence ID" value="GIY18794.1"/>
    <property type="molecule type" value="Genomic_DNA"/>
</dbReference>
<organism evidence="1 2">
    <name type="scientific">Caerostris extrusa</name>
    <name type="common">Bark spider</name>
    <name type="synonym">Caerostris bankana</name>
    <dbReference type="NCBI Taxonomy" id="172846"/>
    <lineage>
        <taxon>Eukaryota</taxon>
        <taxon>Metazoa</taxon>
        <taxon>Ecdysozoa</taxon>
        <taxon>Arthropoda</taxon>
        <taxon>Chelicerata</taxon>
        <taxon>Arachnida</taxon>
        <taxon>Araneae</taxon>
        <taxon>Araneomorphae</taxon>
        <taxon>Entelegynae</taxon>
        <taxon>Araneoidea</taxon>
        <taxon>Araneidae</taxon>
        <taxon>Caerostris</taxon>
    </lineage>
</organism>
<keyword evidence="2" id="KW-1185">Reference proteome</keyword>
<evidence type="ECO:0000313" key="1">
    <source>
        <dbReference type="EMBL" id="GIY18794.1"/>
    </source>
</evidence>
<gene>
    <name evidence="1" type="primary">SHPK</name>
    <name evidence="1" type="ORF">CEXT_123971</name>
</gene>
<dbReference type="Proteomes" id="UP001054945">
    <property type="component" value="Unassembled WGS sequence"/>
</dbReference>
<sequence length="117" mass="12934">MVNGTISPKNGDVTEIPAMPFGFLPRIDCQEFGYEMIKQTQQKPVVPAVDYFLQPIWIRLKEADFPLHLLPEVTIAGNIGRMPCAWYGSEGTPVFAALGDLQCSVFSSMETDHDAGE</sequence>